<dbReference type="PROSITE" id="PS50011">
    <property type="entry name" value="PROTEIN_KINASE_DOM"/>
    <property type="match status" value="1"/>
</dbReference>
<dbReference type="InterPro" id="IPR051681">
    <property type="entry name" value="Ser/Thr_Kinases-Pseudokinases"/>
</dbReference>
<dbReference type="EMBL" id="KN825211">
    <property type="protein sequence ID" value="KIK93122.1"/>
    <property type="molecule type" value="Genomic_DNA"/>
</dbReference>
<dbReference type="InterPro" id="IPR011009">
    <property type="entry name" value="Kinase-like_dom_sf"/>
</dbReference>
<dbReference type="PIRSF" id="PIRSF000654">
    <property type="entry name" value="Integrin-linked_kinase"/>
    <property type="match status" value="1"/>
</dbReference>
<evidence type="ECO:0000313" key="2">
    <source>
        <dbReference type="EMBL" id="KIK93122.1"/>
    </source>
</evidence>
<dbReference type="GO" id="GO:0004674">
    <property type="term" value="F:protein serine/threonine kinase activity"/>
    <property type="evidence" value="ECO:0007669"/>
    <property type="project" value="TreeGrafter"/>
</dbReference>
<reference evidence="3" key="2">
    <citation type="submission" date="2015-01" db="EMBL/GenBank/DDBJ databases">
        <title>Evolutionary Origins and Diversification of the Mycorrhizal Mutualists.</title>
        <authorList>
            <consortium name="DOE Joint Genome Institute"/>
            <consortium name="Mycorrhizal Genomics Consortium"/>
            <person name="Kohler A."/>
            <person name="Kuo A."/>
            <person name="Nagy L.G."/>
            <person name="Floudas D."/>
            <person name="Copeland A."/>
            <person name="Barry K.W."/>
            <person name="Cichocki N."/>
            <person name="Veneault-Fourrey C."/>
            <person name="LaButti K."/>
            <person name="Lindquist E.A."/>
            <person name="Lipzen A."/>
            <person name="Lundell T."/>
            <person name="Morin E."/>
            <person name="Murat C."/>
            <person name="Riley R."/>
            <person name="Ohm R."/>
            <person name="Sun H."/>
            <person name="Tunlid A."/>
            <person name="Henrissat B."/>
            <person name="Grigoriev I.V."/>
            <person name="Hibbett D.S."/>
            <person name="Martin F."/>
        </authorList>
    </citation>
    <scope>NUCLEOTIDE SEQUENCE [LARGE SCALE GENOMIC DNA]</scope>
    <source>
        <strain evidence="3">Ve08.2h10</strain>
    </source>
</reference>
<evidence type="ECO:0000313" key="3">
    <source>
        <dbReference type="Proteomes" id="UP000054538"/>
    </source>
</evidence>
<feature type="non-terminal residue" evidence="2">
    <location>
        <position position="1"/>
    </location>
</feature>
<dbReference type="PROSITE" id="PS00109">
    <property type="entry name" value="PROTEIN_KINASE_TYR"/>
    <property type="match status" value="1"/>
</dbReference>
<gene>
    <name evidence="2" type="ORF">PAXRUDRAFT_789472</name>
</gene>
<dbReference type="Gene3D" id="1.10.510.10">
    <property type="entry name" value="Transferase(Phosphotransferase) domain 1"/>
    <property type="match status" value="1"/>
</dbReference>
<dbReference type="InParanoid" id="A0A0D0D844"/>
<evidence type="ECO:0000259" key="1">
    <source>
        <dbReference type="PROSITE" id="PS50011"/>
    </source>
</evidence>
<dbReference type="InterPro" id="IPR008266">
    <property type="entry name" value="Tyr_kinase_AS"/>
</dbReference>
<name>A0A0D0D844_9AGAM</name>
<feature type="domain" description="Protein kinase" evidence="1">
    <location>
        <begin position="21"/>
        <end position="305"/>
    </location>
</feature>
<dbReference type="InterPro" id="IPR000719">
    <property type="entry name" value="Prot_kinase_dom"/>
</dbReference>
<dbReference type="GO" id="GO:0005524">
    <property type="term" value="F:ATP binding"/>
    <property type="evidence" value="ECO:0007669"/>
    <property type="project" value="InterPro"/>
</dbReference>
<reference evidence="2 3" key="1">
    <citation type="submission" date="2014-04" db="EMBL/GenBank/DDBJ databases">
        <authorList>
            <consortium name="DOE Joint Genome Institute"/>
            <person name="Kuo A."/>
            <person name="Kohler A."/>
            <person name="Jargeat P."/>
            <person name="Nagy L.G."/>
            <person name="Floudas D."/>
            <person name="Copeland A."/>
            <person name="Barry K.W."/>
            <person name="Cichocki N."/>
            <person name="Veneault-Fourrey C."/>
            <person name="LaButti K."/>
            <person name="Lindquist E.A."/>
            <person name="Lipzen A."/>
            <person name="Lundell T."/>
            <person name="Morin E."/>
            <person name="Murat C."/>
            <person name="Sun H."/>
            <person name="Tunlid A."/>
            <person name="Henrissat B."/>
            <person name="Grigoriev I.V."/>
            <person name="Hibbett D.S."/>
            <person name="Martin F."/>
            <person name="Nordberg H.P."/>
            <person name="Cantor M.N."/>
            <person name="Hua S.X."/>
        </authorList>
    </citation>
    <scope>NUCLEOTIDE SEQUENCE [LARGE SCALE GENOMIC DNA]</scope>
    <source>
        <strain evidence="2 3">Ve08.2h10</strain>
    </source>
</reference>
<dbReference type="AlphaFoldDB" id="A0A0D0D844"/>
<dbReference type="OrthoDB" id="346907at2759"/>
<dbReference type="Proteomes" id="UP000054538">
    <property type="component" value="Unassembled WGS sequence"/>
</dbReference>
<keyword evidence="3" id="KW-1185">Reference proteome</keyword>
<dbReference type="STRING" id="930991.A0A0D0D844"/>
<dbReference type="Pfam" id="PF07714">
    <property type="entry name" value="PK_Tyr_Ser-Thr"/>
    <property type="match status" value="1"/>
</dbReference>
<organism evidence="2 3">
    <name type="scientific">Paxillus rubicundulus Ve08.2h10</name>
    <dbReference type="NCBI Taxonomy" id="930991"/>
    <lineage>
        <taxon>Eukaryota</taxon>
        <taxon>Fungi</taxon>
        <taxon>Dikarya</taxon>
        <taxon>Basidiomycota</taxon>
        <taxon>Agaricomycotina</taxon>
        <taxon>Agaricomycetes</taxon>
        <taxon>Agaricomycetidae</taxon>
        <taxon>Boletales</taxon>
        <taxon>Paxilineae</taxon>
        <taxon>Paxillaceae</taxon>
        <taxon>Paxillus</taxon>
    </lineage>
</organism>
<dbReference type="SUPFAM" id="SSF56112">
    <property type="entry name" value="Protein kinase-like (PK-like)"/>
    <property type="match status" value="1"/>
</dbReference>
<dbReference type="HOGENOM" id="CLU_000288_7_18_1"/>
<protein>
    <recommendedName>
        <fullName evidence="1">Protein kinase domain-containing protein</fullName>
    </recommendedName>
</protein>
<dbReference type="InterPro" id="IPR001245">
    <property type="entry name" value="Ser-Thr/Tyr_kinase_cat_dom"/>
</dbReference>
<dbReference type="PANTHER" id="PTHR44329">
    <property type="entry name" value="SERINE/THREONINE-PROTEIN KINASE TNNI3K-RELATED"/>
    <property type="match status" value="1"/>
</dbReference>
<sequence length="312" mass="35177">AWNLNDIRPNFAHDITSYVVREGEEPFASGSFGDIYRGKFRLSGRSIDVAVKAIRTYSSDVDDDHAQRNKRLRRELQTWMSLEHINVLPLLGITMNFGRLPAMVCPWLGNGSLTSYLGRRNDTLTSIERFSLLSDTAAGLHYLHSRSIVHGDLSGSNVLIDGNGRACISDFGLSMLLTKLGGSTYATSRCAEGTLRWTAPELLDLEVPEDEENLIYVIPTPQSDVYSFGRIMLQVLTGRVPYHYYVRDSQVLSAISKGNIPQRPGRALVTDRQWTFMQQCWMFIGMGEPRPRDDEIVEFVRQELVALENVTL</sequence>
<proteinExistence type="predicted"/>
<accession>A0A0D0D844</accession>